<accession>A0ABR9CT07</accession>
<feature type="domain" description="Cupin type-2" evidence="1">
    <location>
        <begin position="45"/>
        <end position="107"/>
    </location>
</feature>
<dbReference type="EMBL" id="JACYXI010000018">
    <property type="protein sequence ID" value="MBD8894000.1"/>
    <property type="molecule type" value="Genomic_DNA"/>
</dbReference>
<dbReference type="PANTHER" id="PTHR43698">
    <property type="entry name" value="RIBD C-TERMINAL DOMAIN CONTAINING PROTEIN"/>
    <property type="match status" value="1"/>
</dbReference>
<comment type="caution">
    <text evidence="2">The sequence shown here is derived from an EMBL/GenBank/DDBJ whole genome shotgun (WGS) entry which is preliminary data.</text>
</comment>
<dbReference type="CDD" id="cd02233">
    <property type="entry name" value="cupin_HNL-like"/>
    <property type="match status" value="1"/>
</dbReference>
<dbReference type="Proteomes" id="UP000632063">
    <property type="component" value="Unassembled WGS sequence"/>
</dbReference>
<dbReference type="InterPro" id="IPR011051">
    <property type="entry name" value="RmlC_Cupin_sf"/>
</dbReference>
<dbReference type="InterPro" id="IPR014710">
    <property type="entry name" value="RmlC-like_jellyroll"/>
</dbReference>
<dbReference type="SUPFAM" id="SSF51182">
    <property type="entry name" value="RmlC-like cupins"/>
    <property type="match status" value="1"/>
</dbReference>
<organism evidence="2 3">
    <name type="scientific">Roseibium litorale</name>
    <dbReference type="NCBI Taxonomy" id="2803841"/>
    <lineage>
        <taxon>Bacteria</taxon>
        <taxon>Pseudomonadati</taxon>
        <taxon>Pseudomonadota</taxon>
        <taxon>Alphaproteobacteria</taxon>
        <taxon>Hyphomicrobiales</taxon>
        <taxon>Stappiaceae</taxon>
        <taxon>Roseibium</taxon>
    </lineage>
</organism>
<dbReference type="Pfam" id="PF07883">
    <property type="entry name" value="Cupin_2"/>
    <property type="match status" value="1"/>
</dbReference>
<sequence>MSYLTIYKAGSRPAQRANPDYFTGTVWLEPVIDAPGPARISAAKVIFEPGARTNWHTHPYGQTLQVLTGAGYVQVEGQERLDILPGDTVWIPPHVKHWHGARADSVMIHLALQEKEGGSAAEWLEPVSDAQYKAG</sequence>
<gene>
    <name evidence="2" type="ORF">IG616_20835</name>
</gene>
<reference evidence="3" key="1">
    <citation type="submission" date="2020-09" db="EMBL/GenBank/DDBJ databases">
        <title>The genome sequence of strain Labrenzia suaedae 4C16A.</title>
        <authorList>
            <person name="Liu Y."/>
        </authorList>
    </citation>
    <scope>NUCLEOTIDE SEQUENCE [LARGE SCALE GENOMIC DNA]</scope>
    <source>
        <strain evidence="3">4C16A</strain>
    </source>
</reference>
<dbReference type="InterPro" id="IPR047263">
    <property type="entry name" value="HNL-like_cupin"/>
</dbReference>
<evidence type="ECO:0000259" key="1">
    <source>
        <dbReference type="Pfam" id="PF07883"/>
    </source>
</evidence>
<proteinExistence type="predicted"/>
<dbReference type="Gene3D" id="2.60.120.10">
    <property type="entry name" value="Jelly Rolls"/>
    <property type="match status" value="1"/>
</dbReference>
<name>A0ABR9CT07_9HYPH</name>
<evidence type="ECO:0000313" key="3">
    <source>
        <dbReference type="Proteomes" id="UP000632063"/>
    </source>
</evidence>
<evidence type="ECO:0000313" key="2">
    <source>
        <dbReference type="EMBL" id="MBD8894000.1"/>
    </source>
</evidence>
<dbReference type="InterPro" id="IPR013096">
    <property type="entry name" value="Cupin_2"/>
</dbReference>
<reference evidence="2 3" key="2">
    <citation type="journal article" date="2021" name="Int. J. Syst. Evol. Microbiol.">
        <title>Roseibium litorale sp. nov., isolated from a tidal flat sediment and proposal for the reclassification of Labrenzia polysiphoniae as Roseibium polysiphoniae comb. nov.</title>
        <authorList>
            <person name="Liu Y."/>
            <person name="Pei T."/>
            <person name="Du J."/>
            <person name="Chao M."/>
            <person name="Deng M.R."/>
            <person name="Zhu H."/>
        </authorList>
    </citation>
    <scope>NUCLEOTIDE SEQUENCE [LARGE SCALE GENOMIC DNA]</scope>
    <source>
        <strain evidence="2 3">4C16A</strain>
    </source>
</reference>
<protein>
    <submittedName>
        <fullName evidence="2">Cupin domain-containing protein</fullName>
    </submittedName>
</protein>
<dbReference type="PANTHER" id="PTHR43698:SF1">
    <property type="entry name" value="BLL4564 PROTEIN"/>
    <property type="match status" value="1"/>
</dbReference>
<dbReference type="RefSeq" id="WP_192150524.1">
    <property type="nucleotide sequence ID" value="NZ_JACYXI010000018.1"/>
</dbReference>
<keyword evidence="3" id="KW-1185">Reference proteome</keyword>